<dbReference type="InterPro" id="IPR015943">
    <property type="entry name" value="WD40/YVTN_repeat-like_dom_sf"/>
</dbReference>
<gene>
    <name evidence="1" type="ORF">MSAN_02395000</name>
</gene>
<evidence type="ECO:0000313" key="1">
    <source>
        <dbReference type="EMBL" id="KAF7333931.1"/>
    </source>
</evidence>
<dbReference type="GO" id="GO:0016853">
    <property type="term" value="F:isomerase activity"/>
    <property type="evidence" value="ECO:0007669"/>
    <property type="project" value="UniProtKB-KW"/>
</dbReference>
<dbReference type="OrthoDB" id="9972196at2759"/>
<dbReference type="EMBL" id="JACAZH010000050">
    <property type="protein sequence ID" value="KAF7333931.1"/>
    <property type="molecule type" value="Genomic_DNA"/>
</dbReference>
<evidence type="ECO:0000313" key="2">
    <source>
        <dbReference type="Proteomes" id="UP000623467"/>
    </source>
</evidence>
<protein>
    <submittedName>
        <fullName evidence="1">Isomerase YbhE</fullName>
    </submittedName>
</protein>
<reference evidence="1" key="1">
    <citation type="submission" date="2020-05" db="EMBL/GenBank/DDBJ databases">
        <title>Mycena genomes resolve the evolution of fungal bioluminescence.</title>
        <authorList>
            <person name="Tsai I.J."/>
        </authorList>
    </citation>
    <scope>NUCLEOTIDE SEQUENCE</scope>
    <source>
        <strain evidence="1">160909Yilan</strain>
    </source>
</reference>
<name>A0A8H6X4M0_9AGAR</name>
<accession>A0A8H6X4M0</accession>
<sequence>MHGSDAYTIEELIDRVSFIVVYLLDTQTLSLTYLGTTPDPSWIKPHPPHIVCRIRISFLGACHKGTVWSMLSVHRRSTRPLLVHGQLFSTKSPESSGGNGILLGTAYCSANSEIILAVAKFNDHASDVIASPQPHFEPAHGLVIYLKYAIVNEQGGDRVWRIGQAGGRGDFIIHRFIPQPLGTGPRHMAILGDLPPARNRQPAYRTDHPALPQRHCYPEFLANATTVPDDVPASDTYAAAELLLSPTSLEYPHPYLYASNPGIGGTPDPRGDSIAIFDLISKPELTLVKQAFTRLIEIRGSLGYAR</sequence>
<proteinExistence type="predicted"/>
<comment type="caution">
    <text evidence="1">The sequence shown here is derived from an EMBL/GenBank/DDBJ whole genome shotgun (WGS) entry which is preliminary data.</text>
</comment>
<keyword evidence="1" id="KW-0413">Isomerase</keyword>
<dbReference type="Proteomes" id="UP000623467">
    <property type="component" value="Unassembled WGS sequence"/>
</dbReference>
<keyword evidence="2" id="KW-1185">Reference proteome</keyword>
<dbReference type="AlphaFoldDB" id="A0A8H6X4M0"/>
<organism evidence="1 2">
    <name type="scientific">Mycena sanguinolenta</name>
    <dbReference type="NCBI Taxonomy" id="230812"/>
    <lineage>
        <taxon>Eukaryota</taxon>
        <taxon>Fungi</taxon>
        <taxon>Dikarya</taxon>
        <taxon>Basidiomycota</taxon>
        <taxon>Agaricomycotina</taxon>
        <taxon>Agaricomycetes</taxon>
        <taxon>Agaricomycetidae</taxon>
        <taxon>Agaricales</taxon>
        <taxon>Marasmiineae</taxon>
        <taxon>Mycenaceae</taxon>
        <taxon>Mycena</taxon>
    </lineage>
</organism>
<dbReference type="Gene3D" id="2.130.10.10">
    <property type="entry name" value="YVTN repeat-like/Quinoprotein amine dehydrogenase"/>
    <property type="match status" value="1"/>
</dbReference>